<name>C4FKN5_9AQUI</name>
<accession>C4FKN5</accession>
<dbReference type="AlphaFoldDB" id="C4FKN5"/>
<proteinExistence type="predicted"/>
<sequence length="39" mass="4422">MYSYTSFYTLSNPHGSDVTSYASKIKMVGLDFLTHTVQM</sequence>
<evidence type="ECO:0000313" key="2">
    <source>
        <dbReference type="Proteomes" id="UP000005540"/>
    </source>
</evidence>
<protein>
    <submittedName>
        <fullName evidence="1">Uncharacterized protein</fullName>
    </submittedName>
</protein>
<dbReference type="EMBL" id="ABZS01000107">
    <property type="protein sequence ID" value="EEP60359.1"/>
    <property type="molecule type" value="Genomic_DNA"/>
</dbReference>
<keyword evidence="2" id="KW-1185">Reference proteome</keyword>
<evidence type="ECO:0000313" key="1">
    <source>
        <dbReference type="EMBL" id="EEP60359.1"/>
    </source>
</evidence>
<organism evidence="1 2">
    <name type="scientific">Sulfurihydrogenibium yellowstonense SS-5</name>
    <dbReference type="NCBI Taxonomy" id="432331"/>
    <lineage>
        <taxon>Bacteria</taxon>
        <taxon>Pseudomonadati</taxon>
        <taxon>Aquificota</taxon>
        <taxon>Aquificia</taxon>
        <taxon>Aquificales</taxon>
        <taxon>Hydrogenothermaceae</taxon>
        <taxon>Sulfurihydrogenibium</taxon>
    </lineage>
</organism>
<reference evidence="1 2" key="1">
    <citation type="submission" date="2009-04" db="EMBL/GenBank/DDBJ databases">
        <authorList>
            <person name="Reysenbach A.-L."/>
            <person name="Heidelberg J.F."/>
            <person name="Nelson W.C."/>
        </authorList>
    </citation>
    <scope>NUCLEOTIDE SEQUENCE [LARGE SCALE GENOMIC DNA]</scope>
    <source>
        <strain evidence="1 2">SS-5</strain>
    </source>
</reference>
<gene>
    <name evidence="1" type="ORF">SULYE_1135</name>
</gene>
<dbReference type="Proteomes" id="UP000005540">
    <property type="component" value="Unassembled WGS sequence"/>
</dbReference>
<comment type="caution">
    <text evidence="1">The sequence shown here is derived from an EMBL/GenBank/DDBJ whole genome shotgun (WGS) entry which is preliminary data.</text>
</comment>